<comment type="similarity">
    <text evidence="1">Belongs to the enoyl-CoA hydratase/isomerase family.</text>
</comment>
<dbReference type="Gene3D" id="3.90.226.10">
    <property type="entry name" value="2-enoyl-CoA Hydratase, Chain A, domain 1"/>
    <property type="match status" value="1"/>
</dbReference>
<keyword evidence="3" id="KW-1185">Reference proteome</keyword>
<dbReference type="GO" id="GO:0051750">
    <property type="term" value="F:delta(3,5)-delta(2,4)-dienoyl-CoA isomerase activity"/>
    <property type="evidence" value="ECO:0007669"/>
    <property type="project" value="TreeGrafter"/>
</dbReference>
<proteinExistence type="inferred from homology"/>
<dbReference type="STRING" id="1965070.A0A3S3P2R7"/>
<dbReference type="OrthoDB" id="14970at2759"/>
<organism evidence="2 3">
    <name type="scientific">Dinothrombium tinctorium</name>
    <dbReference type="NCBI Taxonomy" id="1965070"/>
    <lineage>
        <taxon>Eukaryota</taxon>
        <taxon>Metazoa</taxon>
        <taxon>Ecdysozoa</taxon>
        <taxon>Arthropoda</taxon>
        <taxon>Chelicerata</taxon>
        <taxon>Arachnida</taxon>
        <taxon>Acari</taxon>
        <taxon>Acariformes</taxon>
        <taxon>Trombidiformes</taxon>
        <taxon>Prostigmata</taxon>
        <taxon>Anystina</taxon>
        <taxon>Parasitengona</taxon>
        <taxon>Trombidioidea</taxon>
        <taxon>Trombidiidae</taxon>
        <taxon>Dinothrombium</taxon>
    </lineage>
</organism>
<reference evidence="2 3" key="1">
    <citation type="journal article" date="2018" name="Gigascience">
        <title>Genomes of trombidid mites reveal novel predicted allergens and laterally-transferred genes associated with secondary metabolism.</title>
        <authorList>
            <person name="Dong X."/>
            <person name="Chaisiri K."/>
            <person name="Xia D."/>
            <person name="Armstrong S.D."/>
            <person name="Fang Y."/>
            <person name="Donnelly M.J."/>
            <person name="Kadowaki T."/>
            <person name="McGarry J.W."/>
            <person name="Darby A.C."/>
            <person name="Makepeace B.L."/>
        </authorList>
    </citation>
    <scope>NUCLEOTIDE SEQUENCE [LARGE SCALE GENOMIC DNA]</scope>
    <source>
        <strain evidence="2">UoL-WK</strain>
    </source>
</reference>
<dbReference type="InterPro" id="IPR045002">
    <property type="entry name" value="Ech1-like"/>
</dbReference>
<protein>
    <submittedName>
        <fullName evidence="2">Uncharacterized protein</fullName>
    </submittedName>
</protein>
<dbReference type="InterPro" id="IPR001753">
    <property type="entry name" value="Enoyl-CoA_hydra/iso"/>
</dbReference>
<dbReference type="CDD" id="cd06558">
    <property type="entry name" value="crotonase-like"/>
    <property type="match status" value="1"/>
</dbReference>
<dbReference type="PANTHER" id="PTHR43149">
    <property type="entry name" value="ENOYL-COA HYDRATASE"/>
    <property type="match status" value="1"/>
</dbReference>
<dbReference type="Proteomes" id="UP000285301">
    <property type="component" value="Unassembled WGS sequence"/>
</dbReference>
<dbReference type="SUPFAM" id="SSF52096">
    <property type="entry name" value="ClpP/crotonase"/>
    <property type="match status" value="1"/>
</dbReference>
<dbReference type="PANTHER" id="PTHR43149:SF1">
    <property type="entry name" value="DELTA(3,5)-DELTA(2,4)-DIENOYL-COA ISOMERASE, MITOCHONDRIAL"/>
    <property type="match status" value="1"/>
</dbReference>
<evidence type="ECO:0000313" key="2">
    <source>
        <dbReference type="EMBL" id="RWR99568.1"/>
    </source>
</evidence>
<evidence type="ECO:0000256" key="1">
    <source>
        <dbReference type="ARBA" id="ARBA00005254"/>
    </source>
</evidence>
<dbReference type="InterPro" id="IPR029045">
    <property type="entry name" value="ClpP/crotonase-like_dom_sf"/>
</dbReference>
<accession>A0A3S3P2R7</accession>
<dbReference type="EMBL" id="NCKU01014543">
    <property type="protein sequence ID" value="RWR99568.1"/>
    <property type="molecule type" value="Genomic_DNA"/>
</dbReference>
<name>A0A3S3P2R7_9ACAR</name>
<sequence>MLDELMDCFKRLHKDPHIRAIILSGNGKMFSGGIDLFDFQNVATSYNTEDIARRALKIRETVTFMQQSFLTVANCQKPVISVMHSACIGAGVDLISATDM</sequence>
<evidence type="ECO:0000313" key="3">
    <source>
        <dbReference type="Proteomes" id="UP000285301"/>
    </source>
</evidence>
<dbReference type="Pfam" id="PF00378">
    <property type="entry name" value="ECH_1"/>
    <property type="match status" value="1"/>
</dbReference>
<dbReference type="AlphaFoldDB" id="A0A3S3P2R7"/>
<comment type="caution">
    <text evidence="2">The sequence shown here is derived from an EMBL/GenBank/DDBJ whole genome shotgun (WGS) entry which is preliminary data.</text>
</comment>
<gene>
    <name evidence="2" type="ORF">B4U79_04681</name>
</gene>
<dbReference type="GO" id="GO:0005739">
    <property type="term" value="C:mitochondrion"/>
    <property type="evidence" value="ECO:0007669"/>
    <property type="project" value="TreeGrafter"/>
</dbReference>